<keyword evidence="3" id="KW-1185">Reference proteome</keyword>
<feature type="transmembrane region" description="Helical" evidence="1">
    <location>
        <begin position="46"/>
        <end position="68"/>
    </location>
</feature>
<evidence type="ECO:0000313" key="2">
    <source>
        <dbReference type="EMBL" id="BBH15946.1"/>
    </source>
</evidence>
<evidence type="ECO:0000313" key="3">
    <source>
        <dbReference type="Proteomes" id="UP000271573"/>
    </source>
</evidence>
<gene>
    <name evidence="2" type="ORF">Back2_02330</name>
</gene>
<dbReference type="KEGG" id="nbe:Back2_02330"/>
<dbReference type="AlphaFoldDB" id="A0A3G9ICA0"/>
<accession>A0A3G9ICA0</accession>
<feature type="transmembrane region" description="Helical" evidence="1">
    <location>
        <begin position="80"/>
        <end position="102"/>
    </location>
</feature>
<evidence type="ECO:0000256" key="1">
    <source>
        <dbReference type="SAM" id="Phobius"/>
    </source>
</evidence>
<dbReference type="EMBL" id="AP019307">
    <property type="protein sequence ID" value="BBH15946.1"/>
    <property type="molecule type" value="Genomic_DNA"/>
</dbReference>
<reference evidence="2 3" key="1">
    <citation type="submission" date="2018-11" db="EMBL/GenBank/DDBJ databases">
        <title>Complete genome sequence of Nocardioides baekrokdamisoli strain KCTC 39748.</title>
        <authorList>
            <person name="Kang S.W."/>
            <person name="Lee K.C."/>
            <person name="Kim K.K."/>
            <person name="Kim J.S."/>
            <person name="Kim D.S."/>
            <person name="Ko S.H."/>
            <person name="Yang S.H."/>
            <person name="Shin Y.K."/>
            <person name="Lee J.S."/>
        </authorList>
    </citation>
    <scope>NUCLEOTIDE SEQUENCE [LARGE SCALE GENOMIC DNA]</scope>
    <source>
        <strain evidence="2 3">KCTC 39748</strain>
    </source>
</reference>
<proteinExistence type="predicted"/>
<keyword evidence="1" id="KW-0472">Membrane</keyword>
<keyword evidence="1" id="KW-1133">Transmembrane helix</keyword>
<name>A0A3G9ICA0_9ACTN</name>
<evidence type="ECO:0008006" key="4">
    <source>
        <dbReference type="Google" id="ProtNLM"/>
    </source>
</evidence>
<sequence>MQSMTDFAYTQHPHVEARKAAGPPTRAKATETIHGDSKVGRVNAKIGLRITMIVGTMWAAYAFFALSVVSLPSALQSHSAIVIVAWIAQTFLQLVLLPIILVGQNLQAASSDARAQATYDDASAVLEEAKQIQAHLLVQDEAIKSILTHLNGIGGSKS</sequence>
<protein>
    <recommendedName>
        <fullName evidence="4">DUF1003 domain-containing protein</fullName>
    </recommendedName>
</protein>
<organism evidence="2 3">
    <name type="scientific">Nocardioides baekrokdamisoli</name>
    <dbReference type="NCBI Taxonomy" id="1804624"/>
    <lineage>
        <taxon>Bacteria</taxon>
        <taxon>Bacillati</taxon>
        <taxon>Actinomycetota</taxon>
        <taxon>Actinomycetes</taxon>
        <taxon>Propionibacteriales</taxon>
        <taxon>Nocardioidaceae</taxon>
        <taxon>Nocardioides</taxon>
    </lineage>
</organism>
<dbReference type="Proteomes" id="UP000271573">
    <property type="component" value="Chromosome"/>
</dbReference>
<keyword evidence="1" id="KW-0812">Transmembrane</keyword>